<organism evidence="5">
    <name type="scientific">Mytilinidion resinicola</name>
    <dbReference type="NCBI Taxonomy" id="574789"/>
    <lineage>
        <taxon>Eukaryota</taxon>
        <taxon>Fungi</taxon>
        <taxon>Dikarya</taxon>
        <taxon>Ascomycota</taxon>
        <taxon>Pezizomycotina</taxon>
        <taxon>Dothideomycetes</taxon>
        <taxon>Pleosporomycetidae</taxon>
        <taxon>Mytilinidiales</taxon>
        <taxon>Mytilinidiaceae</taxon>
        <taxon>Mytilinidion</taxon>
    </lineage>
</organism>
<reference evidence="7" key="3">
    <citation type="submission" date="2025-04" db="UniProtKB">
        <authorList>
            <consortium name="RefSeq"/>
        </authorList>
    </citation>
    <scope>IDENTIFICATION</scope>
    <source>
        <strain evidence="7">CBS 304.34</strain>
    </source>
</reference>
<feature type="compositionally biased region" description="Basic and acidic residues" evidence="4">
    <location>
        <begin position="255"/>
        <end position="264"/>
    </location>
</feature>
<evidence type="ECO:0000256" key="2">
    <source>
        <dbReference type="ARBA" id="ARBA00022614"/>
    </source>
</evidence>
<feature type="compositionally biased region" description="Polar residues" evidence="4">
    <location>
        <begin position="141"/>
        <end position="164"/>
    </location>
</feature>
<sequence length="1190" mass="129486">SGMEDYSGVDVSWLHHSNKDHHHRLQAPSSPGLARDAPPRTSAHGGLPDRHPPHTPSASSTEKPPSPPPAPATSASKPIPKRPNINGRQSSEKIPTLNPPDSKSPSRRNSWISSISSKFSSAQNTGQQPQTAPTSTPPSTINGAQGATSLPATSATGPNVNSGAANEATGGPPDSQIPQAPKAGTSFFSNALRRLSSGTQASPLGKVPPHGTICPRKVMNVDLNRDRCLVPELEQSKLRRVAFCVDVEIAGGPRYKDEGDCEDKKKKRKDKKLKERGEGEALKHPEAVAEEKEKAGLVQVTNETIGTEDVLGTEGTSNENDKDCKKREKKKRSEAERKERKEKKRRKAEENGTVPLELSRDDDEASPNVTPAISGTSTPRAQDRPTTDPLRIYRRCCQLRETPILKRVSDQLSHPYSCAVALPGVVTCLDLTGSRLQLADIVTLGDWLAIVPVMKLIMDDSDLTDEKTRVILAGLLSAKIPENLKRRSSTYDRGQNGQIGKFEKRTGVIEKLSLKNNPKITREGWKHISLFIYMCKSLKAIDVSMVPFPRAQSIPSTNGTASPKPHQTEISDTLCKAISERLGGSRLEELILAECSLSTQAIRRIIDAVTVSGIQRLGLAGNDIDDEGLDHVIRYVRSGVCQGLDLGGNDLRNGIGRLCASIPPECALCLLSLADCNLEPDSLKPLLPALAALPNFRFLDLSHNRDLFSTPLPRASLYLLRKYLPLMQNLKRIHLMDVSMSPVEAIGLAEVLPECPHLAHLNILENPQLSIVSSASDEESQEDACALYASLMAAVRVSNTIICIDVDVPGPETGEVVKALAKQVVAYCLRNMERLTEVSEFSGIGEGKDVEVPEVLQHLVGRGEGEDDDDPAPDDDYIVGGTGVVKALSYCLLQKASELRRPSHPTSGATTPSRIGAAGNPGKALNMSKNLLESARNIRARLQPAIVRESRLDNDMGYRRLLFLDQTLQGMIQRFEEEYPECRLYSAGNMYSDTASTHSSAHSSSSPPTSTAATFSTSPSDTHAIESDDEERKAAIRSRHNSDVSLASRALSMEEGRIHRLGQRVRAEIYNHSRPSSSSGLGDPLSQIEALSKVKDGHSTPTLHEIRSKLDALTGEELRLAAEHGDWEETLNRIGENAEEIQRLKHESPEEFKVFSDAQRAARFNTGKAHEGFRANGSAIHDQNDSAIED</sequence>
<feature type="compositionally biased region" description="Basic and acidic residues" evidence="4">
    <location>
        <begin position="272"/>
        <end position="295"/>
    </location>
</feature>
<feature type="compositionally biased region" description="Basic and acidic residues" evidence="4">
    <location>
        <begin position="1023"/>
        <end position="1034"/>
    </location>
</feature>
<proteinExistence type="predicted"/>
<dbReference type="GO" id="GO:0031267">
    <property type="term" value="F:small GTPase binding"/>
    <property type="evidence" value="ECO:0007669"/>
    <property type="project" value="TreeGrafter"/>
</dbReference>
<evidence type="ECO:0000256" key="3">
    <source>
        <dbReference type="ARBA" id="ARBA00022737"/>
    </source>
</evidence>
<reference evidence="7" key="2">
    <citation type="submission" date="2020-04" db="EMBL/GenBank/DDBJ databases">
        <authorList>
            <consortium name="NCBI Genome Project"/>
        </authorList>
    </citation>
    <scope>NUCLEOTIDE SEQUENCE</scope>
    <source>
        <strain evidence="7">CBS 304.34</strain>
    </source>
</reference>
<dbReference type="GO" id="GO:0005634">
    <property type="term" value="C:nucleus"/>
    <property type="evidence" value="ECO:0007669"/>
    <property type="project" value="TreeGrafter"/>
</dbReference>
<keyword evidence="3" id="KW-0677">Repeat</keyword>
<accession>A0A6A6Z985</accession>
<feature type="region of interest" description="Disordered" evidence="4">
    <location>
        <begin position="1166"/>
        <end position="1190"/>
    </location>
</feature>
<feature type="compositionally biased region" description="Low complexity" evidence="4">
    <location>
        <begin position="107"/>
        <end position="140"/>
    </location>
</feature>
<feature type="compositionally biased region" description="Polar residues" evidence="4">
    <location>
        <begin position="367"/>
        <end position="380"/>
    </location>
</feature>
<dbReference type="GO" id="GO:0048471">
    <property type="term" value="C:perinuclear region of cytoplasm"/>
    <property type="evidence" value="ECO:0007669"/>
    <property type="project" value="TreeGrafter"/>
</dbReference>
<dbReference type="InterPro" id="IPR032675">
    <property type="entry name" value="LRR_dom_sf"/>
</dbReference>
<evidence type="ECO:0000256" key="4">
    <source>
        <dbReference type="SAM" id="MobiDB-lite"/>
    </source>
</evidence>
<dbReference type="AlphaFoldDB" id="A0A6A6Z985"/>
<reference evidence="5 7" key="1">
    <citation type="journal article" date="2020" name="Stud. Mycol.">
        <title>101 Dothideomycetes genomes: a test case for predicting lifestyles and emergence of pathogens.</title>
        <authorList>
            <person name="Haridas S."/>
            <person name="Albert R."/>
            <person name="Binder M."/>
            <person name="Bloem J."/>
            <person name="Labutti K."/>
            <person name="Salamov A."/>
            <person name="Andreopoulos B."/>
            <person name="Baker S."/>
            <person name="Barry K."/>
            <person name="Bills G."/>
            <person name="Bluhm B."/>
            <person name="Cannon C."/>
            <person name="Castanera R."/>
            <person name="Culley D."/>
            <person name="Daum C."/>
            <person name="Ezra D."/>
            <person name="Gonzalez J."/>
            <person name="Henrissat B."/>
            <person name="Kuo A."/>
            <person name="Liang C."/>
            <person name="Lipzen A."/>
            <person name="Lutzoni F."/>
            <person name="Magnuson J."/>
            <person name="Mondo S."/>
            <person name="Nolan M."/>
            <person name="Ohm R."/>
            <person name="Pangilinan J."/>
            <person name="Park H.-J."/>
            <person name="Ramirez L."/>
            <person name="Alfaro M."/>
            <person name="Sun H."/>
            <person name="Tritt A."/>
            <person name="Yoshinaga Y."/>
            <person name="Zwiers L.-H."/>
            <person name="Turgeon B."/>
            <person name="Goodwin S."/>
            <person name="Spatafora J."/>
            <person name="Crous P."/>
            <person name="Grigoriev I."/>
        </authorList>
    </citation>
    <scope>NUCLEOTIDE SEQUENCE</scope>
    <source>
        <strain evidence="5 7">CBS 304.34</strain>
    </source>
</reference>
<keyword evidence="6" id="KW-1185">Reference proteome</keyword>
<feature type="region of interest" description="Disordered" evidence="4">
    <location>
        <begin position="899"/>
        <end position="922"/>
    </location>
</feature>
<feature type="region of interest" description="Disordered" evidence="4">
    <location>
        <begin position="17"/>
        <end position="213"/>
    </location>
</feature>
<evidence type="ECO:0000313" key="7">
    <source>
        <dbReference type="RefSeq" id="XP_033583809.1"/>
    </source>
</evidence>
<dbReference type="SUPFAM" id="SSF52047">
    <property type="entry name" value="RNI-like"/>
    <property type="match status" value="1"/>
</dbReference>
<dbReference type="InterPro" id="IPR027038">
    <property type="entry name" value="RanGap"/>
</dbReference>
<dbReference type="RefSeq" id="XP_033583809.1">
    <property type="nucleotide sequence ID" value="XM_033714905.1"/>
</dbReference>
<feature type="compositionally biased region" description="Basic and acidic residues" evidence="4">
    <location>
        <begin position="319"/>
        <end position="339"/>
    </location>
</feature>
<evidence type="ECO:0000313" key="5">
    <source>
        <dbReference type="EMBL" id="KAF2816845.1"/>
    </source>
</evidence>
<keyword evidence="2" id="KW-0433">Leucine-rich repeat</keyword>
<feature type="region of interest" description="Disordered" evidence="4">
    <location>
        <begin position="994"/>
        <end position="1042"/>
    </location>
</feature>
<feature type="non-terminal residue" evidence="5">
    <location>
        <position position="1"/>
    </location>
</feature>
<dbReference type="GO" id="GO:0005829">
    <property type="term" value="C:cytosol"/>
    <property type="evidence" value="ECO:0007669"/>
    <property type="project" value="TreeGrafter"/>
</dbReference>
<feature type="compositionally biased region" description="Low complexity" evidence="4">
    <location>
        <begin position="994"/>
        <end position="1022"/>
    </location>
</feature>
<dbReference type="Proteomes" id="UP000504636">
    <property type="component" value="Unplaced"/>
</dbReference>
<name>A0A6A6Z985_9PEZI</name>
<dbReference type="GO" id="GO:0006913">
    <property type="term" value="P:nucleocytoplasmic transport"/>
    <property type="evidence" value="ECO:0007669"/>
    <property type="project" value="TreeGrafter"/>
</dbReference>
<protein>
    <submittedName>
        <fullName evidence="5 7">RNI-like protein</fullName>
    </submittedName>
</protein>
<dbReference type="GO" id="GO:0005096">
    <property type="term" value="F:GTPase activator activity"/>
    <property type="evidence" value="ECO:0007669"/>
    <property type="project" value="UniProtKB-KW"/>
</dbReference>
<keyword evidence="1" id="KW-0343">GTPase activation</keyword>
<gene>
    <name evidence="5 7" type="ORF">BDZ99DRAFT_374122</name>
</gene>
<evidence type="ECO:0000313" key="6">
    <source>
        <dbReference type="Proteomes" id="UP000504636"/>
    </source>
</evidence>
<dbReference type="PANTHER" id="PTHR24113:SF12">
    <property type="entry name" value="RAN GTPASE-ACTIVATING PROTEIN 1"/>
    <property type="match status" value="1"/>
</dbReference>
<dbReference type="Gene3D" id="3.80.10.10">
    <property type="entry name" value="Ribonuclease Inhibitor"/>
    <property type="match status" value="2"/>
</dbReference>
<feature type="compositionally biased region" description="Polar residues" evidence="4">
    <location>
        <begin position="904"/>
        <end position="913"/>
    </location>
</feature>
<dbReference type="EMBL" id="MU003692">
    <property type="protein sequence ID" value="KAF2816845.1"/>
    <property type="molecule type" value="Genomic_DNA"/>
</dbReference>
<feature type="region of interest" description="Disordered" evidence="4">
    <location>
        <begin position="255"/>
        <end position="387"/>
    </location>
</feature>
<dbReference type="GeneID" id="54455798"/>
<dbReference type="OrthoDB" id="8436363at2759"/>
<evidence type="ECO:0000256" key="1">
    <source>
        <dbReference type="ARBA" id="ARBA00022468"/>
    </source>
</evidence>
<dbReference type="PANTHER" id="PTHR24113">
    <property type="entry name" value="RAN GTPASE-ACTIVATING PROTEIN 1"/>
    <property type="match status" value="1"/>
</dbReference>